<keyword evidence="3" id="KW-1185">Reference proteome</keyword>
<dbReference type="OMA" id="LLQNNDM"/>
<organism evidence="2 3">
    <name type="scientific">Cordyceps confragosa</name>
    <name type="common">Lecanicillium lecanii</name>
    <dbReference type="NCBI Taxonomy" id="2714763"/>
    <lineage>
        <taxon>Eukaryota</taxon>
        <taxon>Fungi</taxon>
        <taxon>Dikarya</taxon>
        <taxon>Ascomycota</taxon>
        <taxon>Pezizomycotina</taxon>
        <taxon>Sordariomycetes</taxon>
        <taxon>Hypocreomycetidae</taxon>
        <taxon>Hypocreales</taxon>
        <taxon>Cordycipitaceae</taxon>
        <taxon>Akanthomyces</taxon>
    </lineage>
</organism>
<feature type="region of interest" description="Disordered" evidence="1">
    <location>
        <begin position="89"/>
        <end position="127"/>
    </location>
</feature>
<dbReference type="OrthoDB" id="5428259at2759"/>
<dbReference type="AlphaFoldDB" id="A0A179IDD6"/>
<protein>
    <submittedName>
        <fullName evidence="2">Uncharacterized protein</fullName>
    </submittedName>
</protein>
<evidence type="ECO:0000313" key="3">
    <source>
        <dbReference type="Proteomes" id="UP000243081"/>
    </source>
</evidence>
<reference evidence="2 3" key="1">
    <citation type="submission" date="2016-03" db="EMBL/GenBank/DDBJ databases">
        <title>Fine-scale spatial genetic structure of a fungal parasite of coffee scale insects.</title>
        <authorList>
            <person name="Jackson D."/>
            <person name="Zemenick K.A."/>
            <person name="Malloure B."/>
            <person name="Quandt C.A."/>
            <person name="James T.Y."/>
        </authorList>
    </citation>
    <scope>NUCLEOTIDE SEQUENCE [LARGE SCALE GENOMIC DNA]</scope>
    <source>
        <strain evidence="2 3">UM487</strain>
    </source>
</reference>
<proteinExistence type="predicted"/>
<evidence type="ECO:0000313" key="2">
    <source>
        <dbReference type="EMBL" id="OAR00656.1"/>
    </source>
</evidence>
<dbReference type="Proteomes" id="UP000243081">
    <property type="component" value="Unassembled WGS sequence"/>
</dbReference>
<name>A0A179IDD6_CORDF</name>
<evidence type="ECO:0000256" key="1">
    <source>
        <dbReference type="SAM" id="MobiDB-lite"/>
    </source>
</evidence>
<sequence>MDGYSGVGTIRNIPLICTVCPESPRFSDVSHLLTHIASKGHLHHETQTKLRAHQDLVAAVSLQQYEQWYAENGIESLLVERLKAKQAKEATKNRMHRANTMNKPANPNTRTRKRPRRTANDSNDYATPDFAEAIPIYPGLFSDTNASEISEELLLQNNDMLSLKGQIWPGMGKMDLANEDMKRTRNQRKPKSAIDKMRRTSEGIEPTQVVMTSDLQVERVKGVYDSSSPMLGQEEATPPPPKRPAKARKKREPLAELSTNLPVARPDQVNANLFTRTAGQRRTQAHALDSAYTPNLPLRQSIRPQRHLLIRVADFSHQSDTPNSLNLNAFGGASRYAMAMNSHFSAYDRGQSHDSHPITPKQEDYFSLGGQTSLLNSSPNFLNVSESNPLLSQDRPFFKSYLESPSSKRHTLANSYPGFKPINYRPDMIESNENMDSRDTSADDIKVESQLCDIVHPSLQNDNTEPSFDTDGTWAADTMLGSLPTDLGREGSTV</sequence>
<accession>A0A179IDD6</accession>
<gene>
    <name evidence="2" type="ORF">LLEC1_06844</name>
</gene>
<dbReference type="EMBL" id="LUKN01001592">
    <property type="protein sequence ID" value="OAR00656.1"/>
    <property type="molecule type" value="Genomic_DNA"/>
</dbReference>
<feature type="region of interest" description="Disordered" evidence="1">
    <location>
        <begin position="225"/>
        <end position="254"/>
    </location>
</feature>
<comment type="caution">
    <text evidence="2">The sequence shown here is derived from an EMBL/GenBank/DDBJ whole genome shotgun (WGS) entry which is preliminary data.</text>
</comment>